<dbReference type="Proteomes" id="UP000184612">
    <property type="component" value="Unassembled WGS sequence"/>
</dbReference>
<reference evidence="5 6" key="1">
    <citation type="submission" date="2016-12" db="EMBL/GenBank/DDBJ databases">
        <authorList>
            <person name="Song W.-J."/>
            <person name="Kurnit D.M."/>
        </authorList>
    </citation>
    <scope>NUCLEOTIDE SEQUENCE [LARGE SCALE GENOMIC DNA]</scope>
    <source>
        <strain evidence="5 6">DSM 12503</strain>
    </source>
</reference>
<dbReference type="PANTHER" id="PTHR10353">
    <property type="entry name" value="GLYCOSYL HYDROLASE"/>
    <property type="match status" value="1"/>
</dbReference>
<dbReference type="PANTHER" id="PTHR10353:SF209">
    <property type="entry name" value="GALACTOLIPID GALACTOSYLTRANSFERASE SFR2, CHLOROPLASTIC"/>
    <property type="match status" value="1"/>
</dbReference>
<sequence length="427" mass="50077">MEIKFKDQLSLGVASAATQIEGGNCEHNWNDWYTRGNIKDHSSPVRATDHYHLWKEDADLMALMKIKHYRMGVEWARICPNEGEVDEEVIAHYREELQYLKEQGITVLLTIHHFTNPMWFERKGAFTQKENIRYFLDFVKLIVNVFGGLVAEYITINEPNVYATNSYYFGEWPPGEKSLSQAVSVMSNMAICHIKAYQMIHSMRESMGYQDTKVSFANHVRVFDPQNPRNPWHCICAKLLDWFFQGAITEAISTGDFKWPLKRSKDISHGEYLDFIAINYYTRSTVSGFGDGVKQDAPKNDLGWEIYPEGLIRCTAHIYQLLKRPIYITENGTCDNQDAFRSKYIYEHLKVISESNLPITRYYHWCYCDNFEWVEGESARFGLVHVNYETQERTIKTSGRFFTRMIEESGISEELYREYVEPLKYHY</sequence>
<accession>A0A1M7XXM1</accession>
<evidence type="ECO:0000256" key="4">
    <source>
        <dbReference type="RuleBase" id="RU003690"/>
    </source>
</evidence>
<dbReference type="AlphaFoldDB" id="A0A1M7XXM1"/>
<evidence type="ECO:0000256" key="1">
    <source>
        <dbReference type="ARBA" id="ARBA00010838"/>
    </source>
</evidence>
<dbReference type="PRINTS" id="PR00131">
    <property type="entry name" value="GLHYDRLASE1"/>
</dbReference>
<dbReference type="InterPro" id="IPR001360">
    <property type="entry name" value="Glyco_hydro_1"/>
</dbReference>
<dbReference type="Pfam" id="PF00232">
    <property type="entry name" value="Glyco_hydro_1"/>
    <property type="match status" value="1"/>
</dbReference>
<keyword evidence="3" id="KW-0326">Glycosidase</keyword>
<dbReference type="GO" id="GO:0008422">
    <property type="term" value="F:beta-glucosidase activity"/>
    <property type="evidence" value="ECO:0007669"/>
    <property type="project" value="TreeGrafter"/>
</dbReference>
<evidence type="ECO:0000313" key="5">
    <source>
        <dbReference type="EMBL" id="SHO43707.1"/>
    </source>
</evidence>
<proteinExistence type="inferred from homology"/>
<dbReference type="RefSeq" id="WP_073587063.1">
    <property type="nucleotide sequence ID" value="NZ_FRFD01000003.1"/>
</dbReference>
<dbReference type="InterPro" id="IPR017853">
    <property type="entry name" value="GH"/>
</dbReference>
<comment type="similarity">
    <text evidence="1 4">Belongs to the glycosyl hydrolase 1 family.</text>
</comment>
<dbReference type="EMBL" id="FRFD01000003">
    <property type="protein sequence ID" value="SHO43707.1"/>
    <property type="molecule type" value="Genomic_DNA"/>
</dbReference>
<evidence type="ECO:0000256" key="3">
    <source>
        <dbReference type="ARBA" id="ARBA00023295"/>
    </source>
</evidence>
<name>A0A1M7XXM1_9FIRM</name>
<dbReference type="STRING" id="1121345.SAMN02745217_00327"/>
<dbReference type="Gene3D" id="3.20.20.80">
    <property type="entry name" value="Glycosidases"/>
    <property type="match status" value="1"/>
</dbReference>
<protein>
    <submittedName>
        <fullName evidence="5">Beta-glucosidase</fullName>
    </submittedName>
</protein>
<evidence type="ECO:0000256" key="2">
    <source>
        <dbReference type="ARBA" id="ARBA00022801"/>
    </source>
</evidence>
<dbReference type="SUPFAM" id="SSF51445">
    <property type="entry name" value="(Trans)glycosidases"/>
    <property type="match status" value="1"/>
</dbReference>
<dbReference type="OrthoDB" id="2339329at2"/>
<keyword evidence="2" id="KW-0378">Hydrolase</keyword>
<gene>
    <name evidence="5" type="ORF">SAMN02745217_00327</name>
</gene>
<organism evidence="5 6">
    <name type="scientific">Anaerocolumna xylanovorans DSM 12503</name>
    <dbReference type="NCBI Taxonomy" id="1121345"/>
    <lineage>
        <taxon>Bacteria</taxon>
        <taxon>Bacillati</taxon>
        <taxon>Bacillota</taxon>
        <taxon>Clostridia</taxon>
        <taxon>Lachnospirales</taxon>
        <taxon>Lachnospiraceae</taxon>
        <taxon>Anaerocolumna</taxon>
    </lineage>
</organism>
<evidence type="ECO:0000313" key="6">
    <source>
        <dbReference type="Proteomes" id="UP000184612"/>
    </source>
</evidence>
<dbReference type="GO" id="GO:0005975">
    <property type="term" value="P:carbohydrate metabolic process"/>
    <property type="evidence" value="ECO:0007669"/>
    <property type="project" value="InterPro"/>
</dbReference>
<keyword evidence="6" id="KW-1185">Reference proteome</keyword>